<name>A0A517L5X6_9PEZI</name>
<dbReference type="GO" id="GO:0016020">
    <property type="term" value="C:membrane"/>
    <property type="evidence" value="ECO:0007669"/>
    <property type="project" value="UniProtKB-SubCell"/>
</dbReference>
<evidence type="ECO:0000313" key="8">
    <source>
        <dbReference type="EMBL" id="QDS71014.1"/>
    </source>
</evidence>
<evidence type="ECO:0000259" key="7">
    <source>
        <dbReference type="PROSITE" id="PS50850"/>
    </source>
</evidence>
<feature type="transmembrane region" description="Helical" evidence="6">
    <location>
        <begin position="516"/>
        <end position="537"/>
    </location>
</feature>
<feature type="domain" description="Major facilitator superfamily (MFS) profile" evidence="7">
    <location>
        <begin position="50"/>
        <end position="581"/>
    </location>
</feature>
<comment type="subcellular location">
    <subcellularLocation>
        <location evidence="1">Membrane</location>
        <topology evidence="1">Multi-pass membrane protein</topology>
    </subcellularLocation>
</comment>
<feature type="transmembrane region" description="Helical" evidence="6">
    <location>
        <begin position="46"/>
        <end position="79"/>
    </location>
</feature>
<evidence type="ECO:0000313" key="9">
    <source>
        <dbReference type="Proteomes" id="UP000316270"/>
    </source>
</evidence>
<keyword evidence="4 6" id="KW-0472">Membrane</keyword>
<feature type="transmembrane region" description="Helical" evidence="6">
    <location>
        <begin position="414"/>
        <end position="441"/>
    </location>
</feature>
<feature type="transmembrane region" description="Helical" evidence="6">
    <location>
        <begin position="557"/>
        <end position="577"/>
    </location>
</feature>
<dbReference type="Pfam" id="PF00083">
    <property type="entry name" value="Sugar_tr"/>
    <property type="match status" value="2"/>
</dbReference>
<evidence type="ECO:0000256" key="2">
    <source>
        <dbReference type="ARBA" id="ARBA00022692"/>
    </source>
</evidence>
<feature type="transmembrane region" description="Helical" evidence="6">
    <location>
        <begin position="477"/>
        <end position="495"/>
    </location>
</feature>
<evidence type="ECO:0000256" key="4">
    <source>
        <dbReference type="ARBA" id="ARBA00023136"/>
    </source>
</evidence>
<evidence type="ECO:0000256" key="1">
    <source>
        <dbReference type="ARBA" id="ARBA00004141"/>
    </source>
</evidence>
<dbReference type="InterPro" id="IPR036259">
    <property type="entry name" value="MFS_trans_sf"/>
</dbReference>
<evidence type="ECO:0000256" key="5">
    <source>
        <dbReference type="SAM" id="MobiDB-lite"/>
    </source>
</evidence>
<keyword evidence="3 6" id="KW-1133">Transmembrane helix</keyword>
<feature type="transmembrane region" description="Helical" evidence="6">
    <location>
        <begin position="453"/>
        <end position="471"/>
    </location>
</feature>
<keyword evidence="2 6" id="KW-0812">Transmembrane</keyword>
<feature type="region of interest" description="Disordered" evidence="5">
    <location>
        <begin position="294"/>
        <end position="317"/>
    </location>
</feature>
<feature type="transmembrane region" description="Helical" evidence="6">
    <location>
        <begin position="189"/>
        <end position="211"/>
    </location>
</feature>
<feature type="transmembrane region" description="Helical" evidence="6">
    <location>
        <begin position="235"/>
        <end position="257"/>
    </location>
</feature>
<dbReference type="Gene3D" id="1.20.1250.20">
    <property type="entry name" value="MFS general substrate transporter like domains"/>
    <property type="match status" value="2"/>
</dbReference>
<dbReference type="OrthoDB" id="433512at2759"/>
<gene>
    <name evidence="8" type="ORF">FKW77_007943</name>
</gene>
<feature type="transmembrane region" description="Helical" evidence="6">
    <location>
        <begin position="376"/>
        <end position="394"/>
    </location>
</feature>
<proteinExistence type="predicted"/>
<dbReference type="InterPro" id="IPR020846">
    <property type="entry name" value="MFS_dom"/>
</dbReference>
<accession>A0A517L5X6</accession>
<evidence type="ECO:0000256" key="3">
    <source>
        <dbReference type="ARBA" id="ARBA00022989"/>
    </source>
</evidence>
<dbReference type="InterPro" id="IPR005829">
    <property type="entry name" value="Sugar_transporter_CS"/>
</dbReference>
<dbReference type="SUPFAM" id="SSF103473">
    <property type="entry name" value="MFS general substrate transporter"/>
    <property type="match status" value="1"/>
</dbReference>
<dbReference type="PROSITE" id="PS50850">
    <property type="entry name" value="MFS"/>
    <property type="match status" value="1"/>
</dbReference>
<keyword evidence="9" id="KW-1185">Reference proteome</keyword>
<dbReference type="GO" id="GO:0022857">
    <property type="term" value="F:transmembrane transporter activity"/>
    <property type="evidence" value="ECO:0007669"/>
    <property type="project" value="InterPro"/>
</dbReference>
<protein>
    <recommendedName>
        <fullName evidence="7">Major facilitator superfamily (MFS) profile domain-containing protein</fullName>
    </recommendedName>
</protein>
<feature type="transmembrane region" description="Helical" evidence="6">
    <location>
        <begin position="91"/>
        <end position="111"/>
    </location>
</feature>
<dbReference type="Proteomes" id="UP000316270">
    <property type="component" value="Chromosome 5"/>
</dbReference>
<feature type="compositionally biased region" description="Polar residues" evidence="5">
    <location>
        <begin position="303"/>
        <end position="317"/>
    </location>
</feature>
<dbReference type="InterPro" id="IPR005828">
    <property type="entry name" value="MFS_sugar_transport-like"/>
</dbReference>
<sequence>MTVSSILLAPYRKFRNPWSDHVKQFEYLDWETQRKLAYKQIDKGGFGFWIVFVAGAGFLTDAYDIFAVNTVLPMLAIVYWKGKIPKNDEVLISLSLLAGTFFGQIIIGILADRYGRKKLYGIELLILTLATVLMSLSSKSALASTNGLAWILSWRFVMGLGIGGDYPLSAVITTEFAPRKHRDRMVATVFFMQPIGALIANVVAVATVASLHKSLPLGSTATDCHGQCRETVDRMWRWIVGLGAVPPAFAILLRWWIPESPRYTLEVEKDPDTAQHDVHAYYRPSADVLELANPTTRPDGPSIATTAVSPGSSMTTQPTFTFGEPEPIPMKELTLTEPAMTIASVPSRKTVRKETWHEFWTGFYSFMIKEGNWTDLAGTSLAWLTLDFAFYFLGVNSPKVLSKLWNAMSEKESLYYILMENGNRAMIAVSIGAVSGGLLFIKLAGFRWHLQVSGFWILAALFVAVGVSYVLLLQTRYFAAVIVLYSFCSLFFNFGPNSSTFVIAAEVFPTKYRCTCHGLSAAAGKFGSVIAQLFLAYAKFGSPGHGVNDPNTNWLGWVLLVFAAFMAAGAIITNLWVPNPCNIWGQSRSLEDLGLGKAARKRIEKDERDAWNSLVPGSPHVL</sequence>
<reference evidence="8 9" key="1">
    <citation type="submission" date="2019-07" db="EMBL/GenBank/DDBJ databases">
        <title>Finished genome of Venturia effusa.</title>
        <authorList>
            <person name="Young C.A."/>
            <person name="Cox M.P."/>
            <person name="Ganley A.R.D."/>
            <person name="David W.J."/>
        </authorList>
    </citation>
    <scope>NUCLEOTIDE SEQUENCE [LARGE SCALE GENOMIC DNA]</scope>
    <source>
        <strain evidence="9">albino</strain>
    </source>
</reference>
<dbReference type="STRING" id="50376.A0A517L5X6"/>
<dbReference type="PROSITE" id="PS00217">
    <property type="entry name" value="SUGAR_TRANSPORT_2"/>
    <property type="match status" value="1"/>
</dbReference>
<organism evidence="8 9">
    <name type="scientific">Venturia effusa</name>
    <dbReference type="NCBI Taxonomy" id="50376"/>
    <lineage>
        <taxon>Eukaryota</taxon>
        <taxon>Fungi</taxon>
        <taxon>Dikarya</taxon>
        <taxon>Ascomycota</taxon>
        <taxon>Pezizomycotina</taxon>
        <taxon>Dothideomycetes</taxon>
        <taxon>Pleosporomycetidae</taxon>
        <taxon>Venturiales</taxon>
        <taxon>Venturiaceae</taxon>
        <taxon>Venturia</taxon>
    </lineage>
</organism>
<dbReference type="PANTHER" id="PTHR24064">
    <property type="entry name" value="SOLUTE CARRIER FAMILY 22 MEMBER"/>
    <property type="match status" value="1"/>
</dbReference>
<dbReference type="AlphaFoldDB" id="A0A517L5X6"/>
<feature type="transmembrane region" description="Helical" evidence="6">
    <location>
        <begin position="148"/>
        <end position="168"/>
    </location>
</feature>
<dbReference type="EMBL" id="CP042189">
    <property type="protein sequence ID" value="QDS71014.1"/>
    <property type="molecule type" value="Genomic_DNA"/>
</dbReference>
<evidence type="ECO:0000256" key="6">
    <source>
        <dbReference type="SAM" id="Phobius"/>
    </source>
</evidence>
<feature type="transmembrane region" description="Helical" evidence="6">
    <location>
        <begin position="118"/>
        <end position="136"/>
    </location>
</feature>